<evidence type="ECO:0000313" key="3">
    <source>
        <dbReference type="EMBL" id="CAB1435749.1"/>
    </source>
</evidence>
<reference evidence="3" key="1">
    <citation type="submission" date="2020-03" db="EMBL/GenBank/DDBJ databases">
        <authorList>
            <person name="Weist P."/>
        </authorList>
    </citation>
    <scope>NUCLEOTIDE SEQUENCE</scope>
</reference>
<feature type="transmembrane region" description="Helical" evidence="1">
    <location>
        <begin position="138"/>
        <end position="162"/>
    </location>
</feature>
<evidence type="ECO:0000256" key="2">
    <source>
        <dbReference type="SAM" id="SignalP"/>
    </source>
</evidence>
<dbReference type="AlphaFoldDB" id="A0A9N7USX5"/>
<keyword evidence="4" id="KW-1185">Reference proteome</keyword>
<dbReference type="Gene3D" id="2.60.40.10">
    <property type="entry name" value="Immunoglobulins"/>
    <property type="match status" value="1"/>
</dbReference>
<keyword evidence="2" id="KW-0732">Signal</keyword>
<gene>
    <name evidence="3" type="ORF">PLEPLA_LOCUS23798</name>
</gene>
<dbReference type="InterPro" id="IPR036179">
    <property type="entry name" value="Ig-like_dom_sf"/>
</dbReference>
<organism evidence="3 4">
    <name type="scientific">Pleuronectes platessa</name>
    <name type="common">European plaice</name>
    <dbReference type="NCBI Taxonomy" id="8262"/>
    <lineage>
        <taxon>Eukaryota</taxon>
        <taxon>Metazoa</taxon>
        <taxon>Chordata</taxon>
        <taxon>Craniata</taxon>
        <taxon>Vertebrata</taxon>
        <taxon>Euteleostomi</taxon>
        <taxon>Actinopterygii</taxon>
        <taxon>Neopterygii</taxon>
        <taxon>Teleostei</taxon>
        <taxon>Neoteleostei</taxon>
        <taxon>Acanthomorphata</taxon>
        <taxon>Carangaria</taxon>
        <taxon>Pleuronectiformes</taxon>
        <taxon>Pleuronectoidei</taxon>
        <taxon>Pleuronectidae</taxon>
        <taxon>Pleuronectes</taxon>
    </lineage>
</organism>
<dbReference type="EMBL" id="CADEAL010001804">
    <property type="protein sequence ID" value="CAB1435749.1"/>
    <property type="molecule type" value="Genomic_DNA"/>
</dbReference>
<keyword evidence="1" id="KW-1133">Transmembrane helix</keyword>
<feature type="chain" id="PRO_5040210499" evidence="2">
    <location>
        <begin position="24"/>
        <end position="230"/>
    </location>
</feature>
<dbReference type="InterPro" id="IPR013783">
    <property type="entry name" value="Ig-like_fold"/>
</dbReference>
<evidence type="ECO:0000256" key="1">
    <source>
        <dbReference type="SAM" id="Phobius"/>
    </source>
</evidence>
<feature type="signal peptide" evidence="2">
    <location>
        <begin position="1"/>
        <end position="23"/>
    </location>
</feature>
<protein>
    <submittedName>
        <fullName evidence="3">Uncharacterized protein</fullName>
    </submittedName>
</protein>
<proteinExistence type="predicted"/>
<name>A0A9N7USX5_PLEPL</name>
<accession>A0A9N7USX5</accession>
<sequence length="230" mass="25112">MVVMVVMVVLVVVVMMMMVCAEALQVKKVELGQDVTLTCSRNASYWSMEIHSQLICCIAHILTASEASFSCPSFRSKFSLLRTSLTISNVSADDCRRYFCSRKSQGSLVHIDTFQLVSGVVSTPASNMSEALWTTCPAMFASLSLNIVFIATMSVIGSWLCVKNRLCVSSPVAHTPETPQYEEIPFYSSSVLPPAAPESASHAGGGTHVFTQEGEMLLMTFTQEVRMLLS</sequence>
<evidence type="ECO:0000313" key="4">
    <source>
        <dbReference type="Proteomes" id="UP001153269"/>
    </source>
</evidence>
<dbReference type="Proteomes" id="UP001153269">
    <property type="component" value="Unassembled WGS sequence"/>
</dbReference>
<comment type="caution">
    <text evidence="3">The sequence shown here is derived from an EMBL/GenBank/DDBJ whole genome shotgun (WGS) entry which is preliminary data.</text>
</comment>
<keyword evidence="1" id="KW-0472">Membrane</keyword>
<keyword evidence="1" id="KW-0812">Transmembrane</keyword>
<dbReference type="SUPFAM" id="SSF48726">
    <property type="entry name" value="Immunoglobulin"/>
    <property type="match status" value="1"/>
</dbReference>